<evidence type="ECO:0000313" key="1">
    <source>
        <dbReference type="EMBL" id="KAG2272607.1"/>
    </source>
</evidence>
<protein>
    <recommendedName>
        <fullName evidence="3">EF-hand domain-containing protein</fullName>
    </recommendedName>
</protein>
<dbReference type="CDD" id="cd15841">
    <property type="entry name" value="SNARE_Qc"/>
    <property type="match status" value="1"/>
</dbReference>
<comment type="caution">
    <text evidence="1">The sequence shown here is derived from an EMBL/GenBank/DDBJ whole genome shotgun (WGS) entry which is preliminary data.</text>
</comment>
<reference evidence="1 2" key="1">
    <citation type="submission" date="2020-02" db="EMBL/GenBank/DDBJ databases">
        <authorList>
            <person name="Ma Q."/>
            <person name="Huang Y."/>
            <person name="Song X."/>
            <person name="Pei D."/>
        </authorList>
    </citation>
    <scope>NUCLEOTIDE SEQUENCE [LARGE SCALE GENOMIC DNA]</scope>
    <source>
        <strain evidence="1">Sxm20200214</strain>
        <tissue evidence="1">Leaf</tissue>
    </source>
</reference>
<gene>
    <name evidence="1" type="ORF">Bca52824_067162</name>
</gene>
<proteinExistence type="predicted"/>
<evidence type="ECO:0000313" key="2">
    <source>
        <dbReference type="Proteomes" id="UP000886595"/>
    </source>
</evidence>
<accession>A0A8X7QN76</accession>
<dbReference type="AlphaFoldDB" id="A0A8X7QN76"/>
<name>A0A8X7QN76_BRACI</name>
<dbReference type="Gene3D" id="1.20.5.110">
    <property type="match status" value="1"/>
</dbReference>
<keyword evidence="2" id="KW-1185">Reference proteome</keyword>
<dbReference type="Proteomes" id="UP000886595">
    <property type="component" value="Unassembled WGS sequence"/>
</dbReference>
<dbReference type="OrthoDB" id="29755at2759"/>
<dbReference type="EMBL" id="JAAMPC010000013">
    <property type="protein sequence ID" value="KAG2272607.1"/>
    <property type="molecule type" value="Genomic_DNA"/>
</dbReference>
<evidence type="ECO:0008006" key="3">
    <source>
        <dbReference type="Google" id="ProtNLM"/>
    </source>
</evidence>
<sequence length="260" mass="29426">MYSQLDMRFPMQIETDKAEIVTKEKNRASAVAMNAEIHRTKARLSEEVPKLQRLSLKRVKGLTTEELAARNDLLLALPARIEAIPDGIAGGPKSTTSAWAPSTTSRPDIKFDSDGRFDDDYFQESHESSQFSMNLRCAKFNRQVVSHFLQFLFRPRSGHDLRKGLDALKNMASDMNEELDRQVPLMDMDASNDGKVERHELFEEQELKANQSVQATAHALKDGDGVDMEVDHVNDCRHFDDVAVIAVVRASSIYRSRFVK</sequence>
<organism evidence="1 2">
    <name type="scientific">Brassica carinata</name>
    <name type="common">Ethiopian mustard</name>
    <name type="synonym">Abyssinian cabbage</name>
    <dbReference type="NCBI Taxonomy" id="52824"/>
    <lineage>
        <taxon>Eukaryota</taxon>
        <taxon>Viridiplantae</taxon>
        <taxon>Streptophyta</taxon>
        <taxon>Embryophyta</taxon>
        <taxon>Tracheophyta</taxon>
        <taxon>Spermatophyta</taxon>
        <taxon>Magnoliopsida</taxon>
        <taxon>eudicotyledons</taxon>
        <taxon>Gunneridae</taxon>
        <taxon>Pentapetalae</taxon>
        <taxon>rosids</taxon>
        <taxon>malvids</taxon>
        <taxon>Brassicales</taxon>
        <taxon>Brassicaceae</taxon>
        <taxon>Brassiceae</taxon>
        <taxon>Brassica</taxon>
    </lineage>
</organism>